<evidence type="ECO:0000313" key="2">
    <source>
        <dbReference type="EMBL" id="VDI47836.1"/>
    </source>
</evidence>
<dbReference type="OrthoDB" id="5989494at2759"/>
<keyword evidence="3" id="KW-1185">Reference proteome</keyword>
<evidence type="ECO:0000256" key="1">
    <source>
        <dbReference type="SAM" id="MobiDB-lite"/>
    </source>
</evidence>
<feature type="region of interest" description="Disordered" evidence="1">
    <location>
        <begin position="308"/>
        <end position="330"/>
    </location>
</feature>
<organism evidence="2 3">
    <name type="scientific">Mytilus galloprovincialis</name>
    <name type="common">Mediterranean mussel</name>
    <dbReference type="NCBI Taxonomy" id="29158"/>
    <lineage>
        <taxon>Eukaryota</taxon>
        <taxon>Metazoa</taxon>
        <taxon>Spiralia</taxon>
        <taxon>Lophotrochozoa</taxon>
        <taxon>Mollusca</taxon>
        <taxon>Bivalvia</taxon>
        <taxon>Autobranchia</taxon>
        <taxon>Pteriomorphia</taxon>
        <taxon>Mytilida</taxon>
        <taxon>Mytiloidea</taxon>
        <taxon>Mytilidae</taxon>
        <taxon>Mytilinae</taxon>
        <taxon>Mytilus</taxon>
    </lineage>
</organism>
<gene>
    <name evidence="2" type="ORF">MGAL_10B026730</name>
</gene>
<dbReference type="AlphaFoldDB" id="A0A8B6FH18"/>
<accession>A0A8B6FH18</accession>
<reference evidence="2" key="1">
    <citation type="submission" date="2018-11" db="EMBL/GenBank/DDBJ databases">
        <authorList>
            <person name="Alioto T."/>
            <person name="Alioto T."/>
        </authorList>
    </citation>
    <scope>NUCLEOTIDE SEQUENCE</scope>
</reference>
<sequence>MKEVYQTYEDTHDNAVLLKRARISKTEWTDCGNVDRIKLDKTHYLTEVKRGIGIFDINTKVATGDDDSTGYNSSSRYLRDIRNMARISSNRTRRFVPVGFACMQKLERATLPDGNVYKLTDPNYKEIHTTDTQTPTTQTCSIGVYAEANDDQVTTSGFLQRFISPSQFAVAEHSQPPDREQVIGIYEEIKVLHQSLDIYKPGGSSIDRKQFLNLNGGSSWNRNFKNSGYSHLPRAHFNHCGMTQPRILADMMDKDDWDGFSDSYTSFNLEFIGLEEENSFEDGSPGESVINPQLCIFKYTNIKAKDSNEPTFPLERRKKATQKSRPPMKVEEDLEEVIEIMSSPEKSPFKKHNDSVQMHLNRSKIRRQIIPLCDDQDSDSSNDDNKDVVIHVLSSDTDSLPSLYDPALQKEKDVDTDFEMEDEEEEEELEKLKDAKDVRADGNGAWKAQTKPKRKYKIKSKGKAHIARDALNSGSDNIYEIIRSYSTHKETSNFRHLIIEVNGSPFIILQYYFIGPTVPVLMKPHGNSKQKTAPVYRRVAPSSLQRMTNMANSSRYSTKSVIKNFIEEEGGIENIHAQDIARNEQQIKNLKRKMKDDDTDEITEILHEFDVQRDNFIRKIDIRPDFIVVLASDQQLKDLNRFCTRHPCSILGIDPTFHFGEFDVTVTTYRNPMLQDITPGKKMLNTSPVFVGPVCVHKKKTHRLILHFFQP</sequence>
<dbReference type="Proteomes" id="UP000596742">
    <property type="component" value="Unassembled WGS sequence"/>
</dbReference>
<dbReference type="EMBL" id="UYJE01006659">
    <property type="protein sequence ID" value="VDI47836.1"/>
    <property type="molecule type" value="Genomic_DNA"/>
</dbReference>
<name>A0A8B6FH18_MYTGA</name>
<protein>
    <submittedName>
        <fullName evidence="2">Uncharacterized protein</fullName>
    </submittedName>
</protein>
<comment type="caution">
    <text evidence="2">The sequence shown here is derived from an EMBL/GenBank/DDBJ whole genome shotgun (WGS) entry which is preliminary data.</text>
</comment>
<proteinExistence type="predicted"/>
<evidence type="ECO:0000313" key="3">
    <source>
        <dbReference type="Proteomes" id="UP000596742"/>
    </source>
</evidence>